<gene>
    <name evidence="2" type="ORF">GCM10025876_06740</name>
</gene>
<reference evidence="3" key="1">
    <citation type="journal article" date="2019" name="Int. J. Syst. Evol. Microbiol.">
        <title>The Global Catalogue of Microorganisms (GCM) 10K type strain sequencing project: providing services to taxonomists for standard genome sequencing and annotation.</title>
        <authorList>
            <consortium name="The Broad Institute Genomics Platform"/>
            <consortium name="The Broad Institute Genome Sequencing Center for Infectious Disease"/>
            <person name="Wu L."/>
            <person name="Ma J."/>
        </authorList>
    </citation>
    <scope>NUCLEOTIDE SEQUENCE [LARGE SCALE GENOMIC DNA]</scope>
    <source>
        <strain evidence="3">NBRC 112299</strain>
    </source>
</reference>
<feature type="region of interest" description="Disordered" evidence="1">
    <location>
        <begin position="61"/>
        <end position="93"/>
    </location>
</feature>
<evidence type="ECO:0000313" key="3">
    <source>
        <dbReference type="Proteomes" id="UP001157125"/>
    </source>
</evidence>
<keyword evidence="3" id="KW-1185">Reference proteome</keyword>
<feature type="region of interest" description="Disordered" evidence="1">
    <location>
        <begin position="121"/>
        <end position="140"/>
    </location>
</feature>
<name>A0ABQ6IAU3_9MICO</name>
<protein>
    <submittedName>
        <fullName evidence="2">Uncharacterized protein</fullName>
    </submittedName>
</protein>
<sequence length="140" mass="14881">MVCTHAAYSTAMAALLRCRLPDDVHHGPRVPQRLALVREFLHPGLAHQTCAASDRAHGGLRVPRLGGDQHLDAGTGSSGRGLGHMDPRLDVGQRRRVVVSEGSGGEGHEAFPMGAVVAPVRCTRSAGESETSRPRRPPET</sequence>
<accession>A0ABQ6IAU3</accession>
<evidence type="ECO:0000256" key="1">
    <source>
        <dbReference type="SAM" id="MobiDB-lite"/>
    </source>
</evidence>
<feature type="compositionally biased region" description="Basic and acidic residues" evidence="1">
    <location>
        <begin position="130"/>
        <end position="140"/>
    </location>
</feature>
<proteinExistence type="predicted"/>
<feature type="compositionally biased region" description="Basic and acidic residues" evidence="1">
    <location>
        <begin position="83"/>
        <end position="93"/>
    </location>
</feature>
<evidence type="ECO:0000313" key="2">
    <source>
        <dbReference type="EMBL" id="GMA34470.1"/>
    </source>
</evidence>
<dbReference type="EMBL" id="BSUN01000001">
    <property type="protein sequence ID" value="GMA34470.1"/>
    <property type="molecule type" value="Genomic_DNA"/>
</dbReference>
<dbReference type="Proteomes" id="UP001157125">
    <property type="component" value="Unassembled WGS sequence"/>
</dbReference>
<organism evidence="2 3">
    <name type="scientific">Demequina litorisediminis</name>
    <dbReference type="NCBI Taxonomy" id="1849022"/>
    <lineage>
        <taxon>Bacteria</taxon>
        <taxon>Bacillati</taxon>
        <taxon>Actinomycetota</taxon>
        <taxon>Actinomycetes</taxon>
        <taxon>Micrococcales</taxon>
        <taxon>Demequinaceae</taxon>
        <taxon>Demequina</taxon>
    </lineage>
</organism>
<comment type="caution">
    <text evidence="2">The sequence shown here is derived from an EMBL/GenBank/DDBJ whole genome shotgun (WGS) entry which is preliminary data.</text>
</comment>